<dbReference type="SUPFAM" id="SSF52172">
    <property type="entry name" value="CheY-like"/>
    <property type="match status" value="1"/>
</dbReference>
<keyword evidence="16" id="KW-1185">Reference proteome</keyword>
<dbReference type="InterPro" id="IPR001789">
    <property type="entry name" value="Sig_transdc_resp-reg_receiver"/>
</dbReference>
<organism evidence="15 16">
    <name type="scientific">Clostridium cadaveris</name>
    <dbReference type="NCBI Taxonomy" id="1529"/>
    <lineage>
        <taxon>Bacteria</taxon>
        <taxon>Bacillati</taxon>
        <taxon>Bacillota</taxon>
        <taxon>Clostridia</taxon>
        <taxon>Eubacteriales</taxon>
        <taxon>Clostridiaceae</taxon>
        <taxon>Clostridium</taxon>
    </lineage>
</organism>
<dbReference type="RefSeq" id="WP_027639118.1">
    <property type="nucleotide sequence ID" value="NZ_BAAACD010000003.1"/>
</dbReference>
<evidence type="ECO:0000256" key="2">
    <source>
        <dbReference type="ARBA" id="ARBA00022490"/>
    </source>
</evidence>
<dbReference type="SMART" id="SM00448">
    <property type="entry name" value="REC"/>
    <property type="match status" value="1"/>
</dbReference>
<dbReference type="InterPro" id="IPR036390">
    <property type="entry name" value="WH_DNA-bd_sf"/>
</dbReference>
<keyword evidence="4 10" id="KW-0902">Two-component regulatory system</keyword>
<feature type="modified residue" description="4-aspartylphosphate" evidence="11">
    <location>
        <position position="54"/>
    </location>
</feature>
<evidence type="ECO:0000256" key="8">
    <source>
        <dbReference type="ARBA" id="ARBA00023163"/>
    </source>
</evidence>
<proteinExistence type="predicted"/>
<keyword evidence="12" id="KW-0175">Coiled coil</keyword>
<evidence type="ECO:0000259" key="13">
    <source>
        <dbReference type="PROSITE" id="PS50110"/>
    </source>
</evidence>
<dbReference type="Gene3D" id="1.10.10.10">
    <property type="entry name" value="Winged helix-like DNA-binding domain superfamily/Winged helix DNA-binding domain"/>
    <property type="match status" value="1"/>
</dbReference>
<dbReference type="Gene3D" id="3.40.50.2300">
    <property type="match status" value="1"/>
</dbReference>
<reference evidence="14 17" key="2">
    <citation type="submission" date="2018-03" db="EMBL/GenBank/DDBJ databases">
        <title>The uncultured portion of the human microbiome is neutrally assembled.</title>
        <authorList>
            <person name="Jeraldo P."/>
            <person name="Boardman L."/>
            <person name="White B.A."/>
            <person name="Nelson H."/>
            <person name="Goldenfeld N."/>
            <person name="Chia N."/>
        </authorList>
    </citation>
    <scope>NUCLEOTIDE SEQUENCE [LARGE SCALE GENOMIC DNA]</scope>
    <source>
        <strain evidence="14">CIM:MAG 903</strain>
    </source>
</reference>
<keyword evidence="3 11" id="KW-0597">Phosphoprotein</keyword>
<dbReference type="InterPro" id="IPR036388">
    <property type="entry name" value="WH-like_DNA-bd_sf"/>
</dbReference>
<dbReference type="CDD" id="cd19925">
    <property type="entry name" value="REC_citrate_TCS"/>
    <property type="match status" value="1"/>
</dbReference>
<evidence type="ECO:0000256" key="3">
    <source>
        <dbReference type="ARBA" id="ARBA00022553"/>
    </source>
</evidence>
<comment type="subcellular location">
    <subcellularLocation>
        <location evidence="1 10">Cytoplasm</location>
    </subcellularLocation>
</comment>
<evidence type="ECO:0000256" key="9">
    <source>
        <dbReference type="ARBA" id="ARBA00024867"/>
    </source>
</evidence>
<dbReference type="InterPro" id="IPR024187">
    <property type="entry name" value="Sig_transdc_resp-reg_cit/mal"/>
</dbReference>
<dbReference type="eggNOG" id="COG4565">
    <property type="taxonomic scope" value="Bacteria"/>
</dbReference>
<protein>
    <recommendedName>
        <fullName evidence="10">Transcriptional regulatory protein</fullName>
    </recommendedName>
</protein>
<dbReference type="EMBL" id="QAMZ01000018">
    <property type="protein sequence ID" value="PWL54877.1"/>
    <property type="molecule type" value="Genomic_DNA"/>
</dbReference>
<keyword evidence="2 10" id="KW-0963">Cytoplasm</keyword>
<dbReference type="GO" id="GO:0003677">
    <property type="term" value="F:DNA binding"/>
    <property type="evidence" value="ECO:0007669"/>
    <property type="project" value="UniProtKB-KW"/>
</dbReference>
<reference evidence="15 16" key="1">
    <citation type="submission" date="2016-10" db="EMBL/GenBank/DDBJ databases">
        <authorList>
            <person name="de Groot N.N."/>
        </authorList>
    </citation>
    <scope>NUCLEOTIDE SEQUENCE [LARGE SCALE GENOMIC DNA]</scope>
    <source>
        <strain evidence="15 16">NLAE-zl-G419</strain>
    </source>
</reference>
<dbReference type="Pfam" id="PF08279">
    <property type="entry name" value="HTH_11"/>
    <property type="match status" value="1"/>
</dbReference>
<keyword evidence="6 10" id="KW-0238">DNA-binding</keyword>
<dbReference type="Proteomes" id="UP000182135">
    <property type="component" value="Unassembled WGS sequence"/>
</dbReference>
<keyword evidence="8 10" id="KW-0804">Transcription</keyword>
<dbReference type="STRING" id="1529.SAMN04487885_1176"/>
<evidence type="ECO:0000256" key="1">
    <source>
        <dbReference type="ARBA" id="ARBA00004496"/>
    </source>
</evidence>
<dbReference type="Pfam" id="PF00072">
    <property type="entry name" value="Response_reg"/>
    <property type="match status" value="1"/>
</dbReference>
<feature type="coiled-coil region" evidence="12">
    <location>
        <begin position="108"/>
        <end position="145"/>
    </location>
</feature>
<dbReference type="PIRSF" id="PIRSF006171">
    <property type="entry name" value="RR_citrat_malat"/>
    <property type="match status" value="1"/>
</dbReference>
<name>A0A1I2MZM9_9CLOT</name>
<dbReference type="PANTHER" id="PTHR45526:SF1">
    <property type="entry name" value="TRANSCRIPTIONAL REGULATORY PROTEIN DCUR-RELATED"/>
    <property type="match status" value="1"/>
</dbReference>
<evidence type="ECO:0000313" key="15">
    <source>
        <dbReference type="EMBL" id="SFF94917.1"/>
    </source>
</evidence>
<dbReference type="GO" id="GO:0005737">
    <property type="term" value="C:cytoplasm"/>
    <property type="evidence" value="ECO:0007669"/>
    <property type="project" value="UniProtKB-SubCell"/>
</dbReference>
<dbReference type="PANTHER" id="PTHR45526">
    <property type="entry name" value="TRANSCRIPTIONAL REGULATORY PROTEIN DPIA"/>
    <property type="match status" value="1"/>
</dbReference>
<evidence type="ECO:0000256" key="7">
    <source>
        <dbReference type="ARBA" id="ARBA00023159"/>
    </source>
</evidence>
<keyword evidence="7 10" id="KW-0010">Activator</keyword>
<evidence type="ECO:0000313" key="16">
    <source>
        <dbReference type="Proteomes" id="UP000182135"/>
    </source>
</evidence>
<dbReference type="Proteomes" id="UP000246114">
    <property type="component" value="Unassembled WGS sequence"/>
</dbReference>
<dbReference type="InterPro" id="IPR051271">
    <property type="entry name" value="2C-system_Tx_regulators"/>
</dbReference>
<keyword evidence="5 10" id="KW-0805">Transcription regulation</keyword>
<evidence type="ECO:0000313" key="17">
    <source>
        <dbReference type="Proteomes" id="UP000246114"/>
    </source>
</evidence>
<feature type="domain" description="Response regulatory" evidence="13">
    <location>
        <begin position="3"/>
        <end position="119"/>
    </location>
</feature>
<dbReference type="GeneID" id="90545395"/>
<dbReference type="SUPFAM" id="SSF46785">
    <property type="entry name" value="Winged helix' DNA-binding domain"/>
    <property type="match status" value="1"/>
</dbReference>
<comment type="function">
    <text evidence="9">May play the central regulatory role in sporulation. It may be an element of the effector pathway responsible for the activation of sporulation genes in response to nutritional stress. Spo0A may act in concert with spo0H (a sigma factor) to control the expression of some genes that are critical to the sporulation process.</text>
</comment>
<evidence type="ECO:0000256" key="6">
    <source>
        <dbReference type="ARBA" id="ARBA00023125"/>
    </source>
</evidence>
<dbReference type="PROSITE" id="PS50110">
    <property type="entry name" value="RESPONSE_REGULATORY"/>
    <property type="match status" value="1"/>
</dbReference>
<sequence length="226" mass="26300">MKNVLIVEDDPMVALINKRYLEKVDGVNVLGIVMTEEEIIEYLDRDEVDLILLDIYLPKKNGIDILKSLRNKNYLVDIIMITAGNSVEEVKTAFAYGVVDYLVKPFDLERFEEAIKRYISKNKILKNTENLNQRELDKLRNIDKNNEKSELPKGLNDRTLKKVKELLSINRHRVWTVREISNELNISNVTIKKYMDFLEQTGKVRVDSTSGNVGRPELLYEINEEL</sequence>
<gene>
    <name evidence="14" type="ORF">DBY38_03590</name>
    <name evidence="15" type="ORF">SAMN04487885_1176</name>
</gene>
<evidence type="ECO:0000256" key="4">
    <source>
        <dbReference type="ARBA" id="ARBA00023012"/>
    </source>
</evidence>
<evidence type="ECO:0000256" key="11">
    <source>
        <dbReference type="PROSITE-ProRule" id="PRU00169"/>
    </source>
</evidence>
<accession>A0A1I2MZM9</accession>
<dbReference type="InterPro" id="IPR011006">
    <property type="entry name" value="CheY-like_superfamily"/>
</dbReference>
<dbReference type="OrthoDB" id="9759232at2"/>
<dbReference type="InterPro" id="IPR013196">
    <property type="entry name" value="HTH_11"/>
</dbReference>
<evidence type="ECO:0000313" key="14">
    <source>
        <dbReference type="EMBL" id="PWL54877.1"/>
    </source>
</evidence>
<evidence type="ECO:0000256" key="10">
    <source>
        <dbReference type="PIRNR" id="PIRNR006171"/>
    </source>
</evidence>
<evidence type="ECO:0000256" key="5">
    <source>
        <dbReference type="ARBA" id="ARBA00023015"/>
    </source>
</evidence>
<evidence type="ECO:0000256" key="12">
    <source>
        <dbReference type="SAM" id="Coils"/>
    </source>
</evidence>
<dbReference type="GO" id="GO:0000156">
    <property type="term" value="F:phosphorelay response regulator activity"/>
    <property type="evidence" value="ECO:0007669"/>
    <property type="project" value="TreeGrafter"/>
</dbReference>
<dbReference type="EMBL" id="FOOE01000017">
    <property type="protein sequence ID" value="SFF94917.1"/>
    <property type="molecule type" value="Genomic_DNA"/>
</dbReference>
<dbReference type="AlphaFoldDB" id="A0A1I2MZM9"/>
<dbReference type="GO" id="GO:0003700">
    <property type="term" value="F:DNA-binding transcription factor activity"/>
    <property type="evidence" value="ECO:0007669"/>
    <property type="project" value="InterPro"/>
</dbReference>